<reference evidence="2 3" key="1">
    <citation type="submission" date="2020-06" db="EMBL/GenBank/DDBJ databases">
        <title>Rhizobium sp.nov. isolated from the tomato plant.</title>
        <authorList>
            <person name="Thin K.K."/>
            <person name="Zhang X."/>
            <person name="He S."/>
        </authorList>
    </citation>
    <scope>NUCLEOTIDE SEQUENCE [LARGE SCALE GENOMIC DNA]</scope>
    <source>
        <strain evidence="2 3">DBTS2</strain>
    </source>
</reference>
<organism evidence="2 3">
    <name type="scientific">Mycoplana rhizolycopersici</name>
    <dbReference type="NCBI Taxonomy" id="2746702"/>
    <lineage>
        <taxon>Bacteria</taxon>
        <taxon>Pseudomonadati</taxon>
        <taxon>Pseudomonadota</taxon>
        <taxon>Alphaproteobacteria</taxon>
        <taxon>Hyphomicrobiales</taxon>
        <taxon>Rhizobiaceae</taxon>
        <taxon>Mycoplana</taxon>
    </lineage>
</organism>
<feature type="domain" description="HTH cro/C1-type" evidence="1">
    <location>
        <begin position="52"/>
        <end position="106"/>
    </location>
</feature>
<evidence type="ECO:0000259" key="1">
    <source>
        <dbReference type="PROSITE" id="PS50943"/>
    </source>
</evidence>
<accession>A0ABX2QLH4</accession>
<sequence>MPSERDLTDYTNTRGLVETTDKEVERPLFRKPGLDGEIASFQEIEERLSAFVRKRREESGLTRAEFASLYGLSTAVYGRYERAFSHLTVGRMIHLCELLGFTPLELIYTAAPHLYGATREEAEDRLKLAQLIDEVPHSTVKAIIILVEEMKMMLNAGTGSPGATR</sequence>
<dbReference type="SMART" id="SM00530">
    <property type="entry name" value="HTH_XRE"/>
    <property type="match status" value="1"/>
</dbReference>
<dbReference type="RefSeq" id="WP_176951700.1">
    <property type="nucleotide sequence ID" value="NZ_JABXYK010000016.1"/>
</dbReference>
<dbReference type="Pfam" id="PF13560">
    <property type="entry name" value="HTH_31"/>
    <property type="match status" value="1"/>
</dbReference>
<dbReference type="InterPro" id="IPR001387">
    <property type="entry name" value="Cro/C1-type_HTH"/>
</dbReference>
<proteinExistence type="predicted"/>
<protein>
    <submittedName>
        <fullName evidence="2">Helix-turn-helix transcriptional regulator</fullName>
    </submittedName>
</protein>
<dbReference type="Proteomes" id="UP000659172">
    <property type="component" value="Unassembled WGS sequence"/>
</dbReference>
<dbReference type="PROSITE" id="PS50943">
    <property type="entry name" value="HTH_CROC1"/>
    <property type="match status" value="1"/>
</dbReference>
<dbReference type="SUPFAM" id="SSF47413">
    <property type="entry name" value="lambda repressor-like DNA-binding domains"/>
    <property type="match status" value="1"/>
</dbReference>
<gene>
    <name evidence="2" type="ORF">HV823_21095</name>
</gene>
<keyword evidence="3" id="KW-1185">Reference proteome</keyword>
<dbReference type="EMBL" id="JABXYK010000016">
    <property type="protein sequence ID" value="NVP57752.1"/>
    <property type="molecule type" value="Genomic_DNA"/>
</dbReference>
<name>A0ABX2QLH4_9HYPH</name>
<dbReference type="InterPro" id="IPR010982">
    <property type="entry name" value="Lambda_DNA-bd_dom_sf"/>
</dbReference>
<evidence type="ECO:0000313" key="3">
    <source>
        <dbReference type="Proteomes" id="UP000659172"/>
    </source>
</evidence>
<dbReference type="Gene3D" id="1.10.260.40">
    <property type="entry name" value="lambda repressor-like DNA-binding domains"/>
    <property type="match status" value="1"/>
</dbReference>
<evidence type="ECO:0000313" key="2">
    <source>
        <dbReference type="EMBL" id="NVP57752.1"/>
    </source>
</evidence>
<dbReference type="CDD" id="cd00093">
    <property type="entry name" value="HTH_XRE"/>
    <property type="match status" value="1"/>
</dbReference>
<comment type="caution">
    <text evidence="2">The sequence shown here is derived from an EMBL/GenBank/DDBJ whole genome shotgun (WGS) entry which is preliminary data.</text>
</comment>